<evidence type="ECO:0000313" key="2">
    <source>
        <dbReference type="EMBL" id="EUT92389.1"/>
    </source>
</evidence>
<protein>
    <submittedName>
        <fullName evidence="2">Uncharacterized protein</fullName>
    </submittedName>
</protein>
<keyword evidence="1" id="KW-0812">Transmembrane</keyword>
<name>W7FWF2_PLAFA</name>
<keyword evidence="1" id="KW-1133">Transmembrane helix</keyword>
<proteinExistence type="predicted"/>
<feature type="transmembrane region" description="Helical" evidence="1">
    <location>
        <begin position="36"/>
        <end position="55"/>
    </location>
</feature>
<reference evidence="2" key="1">
    <citation type="submission" date="2013-02" db="EMBL/GenBank/DDBJ databases">
        <title>The Genome Sequence of Plasmodium falciparum Santa Lucia.</title>
        <authorList>
            <consortium name="The Broad Institute Genome Sequencing Platform"/>
            <consortium name="The Broad Institute Genome Sequencing Center for Infectious Disease"/>
            <person name="Neafsey D."/>
            <person name="Cheeseman I."/>
            <person name="Volkman S."/>
            <person name="Adams J."/>
            <person name="Walker B."/>
            <person name="Young S.K."/>
            <person name="Zeng Q."/>
            <person name="Gargeya S."/>
            <person name="Fitzgerald M."/>
            <person name="Haas B."/>
            <person name="Abouelleil A."/>
            <person name="Alvarado L."/>
            <person name="Arachchi H.M."/>
            <person name="Berlin A.M."/>
            <person name="Chapman S.B."/>
            <person name="Dewar J."/>
            <person name="Goldberg J."/>
            <person name="Griggs A."/>
            <person name="Gujja S."/>
            <person name="Hansen M."/>
            <person name="Howarth C."/>
            <person name="Imamovic A."/>
            <person name="Larimer J."/>
            <person name="McCowan C."/>
            <person name="Murphy C."/>
            <person name="Neiman D."/>
            <person name="Pearson M."/>
            <person name="Priest M."/>
            <person name="Roberts A."/>
            <person name="Saif S."/>
            <person name="Shea T."/>
            <person name="Sisk P."/>
            <person name="Sykes S."/>
            <person name="Wortman J."/>
            <person name="Nusbaum C."/>
            <person name="Birren B."/>
        </authorList>
    </citation>
    <scope>NUCLEOTIDE SEQUENCE [LARGE SCALE GENOMIC DNA]</scope>
    <source>
        <strain evidence="2">Santa Lucia</strain>
    </source>
</reference>
<dbReference type="Proteomes" id="UP000030666">
    <property type="component" value="Unassembled WGS sequence"/>
</dbReference>
<dbReference type="AlphaFoldDB" id="W7FWF2"/>
<dbReference type="EMBL" id="KE123474">
    <property type="protein sequence ID" value="EUT92389.1"/>
    <property type="molecule type" value="Genomic_DNA"/>
</dbReference>
<organism evidence="2">
    <name type="scientific">Plasmodium falciparum Santa Lucia</name>
    <dbReference type="NCBI Taxonomy" id="478859"/>
    <lineage>
        <taxon>Eukaryota</taxon>
        <taxon>Sar</taxon>
        <taxon>Alveolata</taxon>
        <taxon>Apicomplexa</taxon>
        <taxon>Aconoidasida</taxon>
        <taxon>Haemosporida</taxon>
        <taxon>Plasmodiidae</taxon>
        <taxon>Plasmodium</taxon>
        <taxon>Plasmodium (Laverania)</taxon>
    </lineage>
</organism>
<accession>W7FWF2</accession>
<gene>
    <name evidence="2" type="ORF">PFAG_00525</name>
</gene>
<sequence length="73" mass="9179">MGYKKIILWKKKTIVSSHLNRINKKRTPHKFSIKRLQILIIYKFNNFYIFIFHIYKTWFKILKDPHHYNRNKS</sequence>
<keyword evidence="1" id="KW-0472">Membrane</keyword>
<evidence type="ECO:0000256" key="1">
    <source>
        <dbReference type="SAM" id="Phobius"/>
    </source>
</evidence>